<feature type="compositionally biased region" description="Basic residues" evidence="1">
    <location>
        <begin position="159"/>
        <end position="172"/>
    </location>
</feature>
<accession>A0A8H8UH64</accession>
<dbReference type="Proteomes" id="UP000462212">
    <property type="component" value="Unassembled WGS sequence"/>
</dbReference>
<evidence type="ECO:0000313" key="3">
    <source>
        <dbReference type="Proteomes" id="UP000462212"/>
    </source>
</evidence>
<name>A0A8H8UH64_9HELO</name>
<proteinExistence type="predicted"/>
<protein>
    <submittedName>
        <fullName evidence="2">Uncharacterized protein</fullName>
    </submittedName>
</protein>
<organism evidence="2 3">
    <name type="scientific">Lachnellula subtilissima</name>
    <dbReference type="NCBI Taxonomy" id="602034"/>
    <lineage>
        <taxon>Eukaryota</taxon>
        <taxon>Fungi</taxon>
        <taxon>Dikarya</taxon>
        <taxon>Ascomycota</taxon>
        <taxon>Pezizomycotina</taxon>
        <taxon>Leotiomycetes</taxon>
        <taxon>Helotiales</taxon>
        <taxon>Lachnaceae</taxon>
        <taxon>Lachnellula</taxon>
    </lineage>
</organism>
<dbReference type="EMBL" id="QGMJ01000057">
    <property type="protein sequence ID" value="TVY43761.1"/>
    <property type="molecule type" value="Genomic_DNA"/>
</dbReference>
<gene>
    <name evidence="2" type="ORF">LSUB1_G001257</name>
</gene>
<feature type="region of interest" description="Disordered" evidence="1">
    <location>
        <begin position="144"/>
        <end position="201"/>
    </location>
</feature>
<comment type="caution">
    <text evidence="2">The sequence shown here is derived from an EMBL/GenBank/DDBJ whole genome shotgun (WGS) entry which is preliminary data.</text>
</comment>
<evidence type="ECO:0000313" key="2">
    <source>
        <dbReference type="EMBL" id="TVY43761.1"/>
    </source>
</evidence>
<sequence>MTSTQINPILYDSRITGFNTRRRSILGWYMRDLVKAAWTYIQYSNANIKAVVGFELEYGKNKEARVLMWQPRYLKEGEESLETLDVEAVIDREVHEIATNTTKALHLSLDVFADAEVETMKSERLPRIMITYLELAEFLEKAERLQPTKRPPFGEASTRKKSSRRTKKRKRPSNLMEKLSSDRDGISQCRKKGGRAHGRRG</sequence>
<keyword evidence="3" id="KW-1185">Reference proteome</keyword>
<dbReference type="OrthoDB" id="3561651at2759"/>
<reference evidence="2 3" key="1">
    <citation type="submission" date="2018-05" db="EMBL/GenBank/DDBJ databases">
        <title>Genome sequencing and assembly of the regulated plant pathogen Lachnellula willkommii and related sister species for the development of diagnostic species identification markers.</title>
        <authorList>
            <person name="Giroux E."/>
            <person name="Bilodeau G."/>
        </authorList>
    </citation>
    <scope>NUCLEOTIDE SEQUENCE [LARGE SCALE GENOMIC DNA]</scope>
    <source>
        <strain evidence="2 3">CBS 197.66</strain>
    </source>
</reference>
<evidence type="ECO:0000256" key="1">
    <source>
        <dbReference type="SAM" id="MobiDB-lite"/>
    </source>
</evidence>
<dbReference type="AlphaFoldDB" id="A0A8H8UH64"/>
<feature type="compositionally biased region" description="Basic residues" evidence="1">
    <location>
        <begin position="189"/>
        <end position="201"/>
    </location>
</feature>